<reference evidence="8 9" key="1">
    <citation type="journal article" date="2022" name="bioRxiv">
        <title>Genomics of Preaxostyla Flagellates Illuminates Evolutionary Transitions and the Path Towards Mitochondrial Loss.</title>
        <authorList>
            <person name="Novak L.V.F."/>
            <person name="Treitli S.C."/>
            <person name="Pyrih J."/>
            <person name="Halakuc P."/>
            <person name="Pipaliya S.V."/>
            <person name="Vacek V."/>
            <person name="Brzon O."/>
            <person name="Soukal P."/>
            <person name="Eme L."/>
            <person name="Dacks J.B."/>
            <person name="Karnkowska A."/>
            <person name="Elias M."/>
            <person name="Hampl V."/>
        </authorList>
    </citation>
    <scope>NUCLEOTIDE SEQUENCE [LARGE SCALE GENOMIC DNA]</scope>
    <source>
        <strain evidence="8">NAU3</strain>
        <tissue evidence="8">Gut</tissue>
    </source>
</reference>
<dbReference type="InterPro" id="IPR016197">
    <property type="entry name" value="Chromo-like_dom_sf"/>
</dbReference>
<sequence length="365" mass="41714">MSETEFKIGQTVLAVSQNVYYRAQIKKIKDDAGVTKYFVHYYGWSSQWDEWIPATSIRPFTTETEKLIGVAAVAKKSEEQKTIEPKKKQEPVSESNSTLIRLQYPHSLYSVSVEDFTNVTKNRKLYSLPRTPTVATILETFRFTLSEHQALAMREFVKSLGDYFEVCLGRLLLTDEERPQYDFVMNLLNIRRNGEEKRADSLLLGLHPPTELDNTGKTPRLEEPTDPLSGSDQHQNSIIVQASCSIPEGATTVQDVYGGEHLLRLLFQLPSIISHSPALEDKTYRKAMTKMLQIFLNYIDRYRGYIFCKPTEDGAILTPLFIQFNSKLSPFMENVDIEKRSKAVDTNKLSPPQNDEKTEEPNEKG</sequence>
<evidence type="ECO:0000256" key="4">
    <source>
        <dbReference type="ARBA" id="ARBA00023163"/>
    </source>
</evidence>
<gene>
    <name evidence="8" type="ORF">BLNAU_13081</name>
</gene>
<feature type="domain" description="Tudor" evidence="7">
    <location>
        <begin position="4"/>
        <end position="65"/>
    </location>
</feature>
<protein>
    <submittedName>
        <fullName evidence="8">MRG domain containing protein</fullName>
    </submittedName>
</protein>
<proteinExistence type="predicted"/>
<feature type="region of interest" description="Disordered" evidence="6">
    <location>
        <begin position="342"/>
        <end position="365"/>
    </location>
</feature>
<dbReference type="Pfam" id="PF11717">
    <property type="entry name" value="Tudor-knot"/>
    <property type="match status" value="1"/>
</dbReference>
<dbReference type="PANTHER" id="PTHR10880:SF15">
    <property type="entry name" value="MSL COMPLEX SUBUNIT 3"/>
    <property type="match status" value="1"/>
</dbReference>
<dbReference type="InterPro" id="IPR002999">
    <property type="entry name" value="Tudor"/>
</dbReference>
<dbReference type="Proteomes" id="UP001281761">
    <property type="component" value="Unassembled WGS sequence"/>
</dbReference>
<evidence type="ECO:0000256" key="3">
    <source>
        <dbReference type="ARBA" id="ARBA00023015"/>
    </source>
</evidence>
<dbReference type="SMART" id="SM00333">
    <property type="entry name" value="TUDOR"/>
    <property type="match status" value="1"/>
</dbReference>
<evidence type="ECO:0000256" key="6">
    <source>
        <dbReference type="SAM" id="MobiDB-lite"/>
    </source>
</evidence>
<dbReference type="InterPro" id="IPR008676">
    <property type="entry name" value="MRG"/>
</dbReference>
<evidence type="ECO:0000256" key="5">
    <source>
        <dbReference type="ARBA" id="ARBA00023242"/>
    </source>
</evidence>
<keyword evidence="9" id="KW-1185">Reference proteome</keyword>
<evidence type="ECO:0000256" key="2">
    <source>
        <dbReference type="ARBA" id="ARBA00022853"/>
    </source>
</evidence>
<dbReference type="SUPFAM" id="SSF54160">
    <property type="entry name" value="Chromo domain-like"/>
    <property type="match status" value="1"/>
</dbReference>
<dbReference type="Gene3D" id="1.10.274.30">
    <property type="entry name" value="MRG domain"/>
    <property type="match status" value="1"/>
</dbReference>
<dbReference type="Pfam" id="PF05712">
    <property type="entry name" value="MRG"/>
    <property type="match status" value="1"/>
</dbReference>
<accession>A0ABQ9XHR3</accession>
<feature type="compositionally biased region" description="Basic and acidic residues" evidence="6">
    <location>
        <begin position="354"/>
        <end position="365"/>
    </location>
</feature>
<dbReference type="Gene3D" id="2.30.30.140">
    <property type="match status" value="1"/>
</dbReference>
<keyword evidence="5" id="KW-0539">Nucleus</keyword>
<keyword evidence="3" id="KW-0805">Transcription regulation</keyword>
<keyword evidence="4" id="KW-0804">Transcription</keyword>
<feature type="region of interest" description="Disordered" evidence="6">
    <location>
        <begin position="206"/>
        <end position="233"/>
    </location>
</feature>
<dbReference type="PROSITE" id="PS51640">
    <property type="entry name" value="MRG"/>
    <property type="match status" value="1"/>
</dbReference>
<dbReference type="InterPro" id="IPR038217">
    <property type="entry name" value="MRG_C_sf"/>
</dbReference>
<dbReference type="InterPro" id="IPR025995">
    <property type="entry name" value="Tudor-knot"/>
</dbReference>
<evidence type="ECO:0000313" key="9">
    <source>
        <dbReference type="Proteomes" id="UP001281761"/>
    </source>
</evidence>
<evidence type="ECO:0000259" key="7">
    <source>
        <dbReference type="SMART" id="SM00333"/>
    </source>
</evidence>
<dbReference type="InterPro" id="IPR026541">
    <property type="entry name" value="MRG_dom"/>
</dbReference>
<dbReference type="PANTHER" id="PTHR10880">
    <property type="entry name" value="MORTALITY FACTOR 4-LIKE PROTEIN"/>
    <property type="match status" value="1"/>
</dbReference>
<organism evidence="8 9">
    <name type="scientific">Blattamonas nauphoetae</name>
    <dbReference type="NCBI Taxonomy" id="2049346"/>
    <lineage>
        <taxon>Eukaryota</taxon>
        <taxon>Metamonada</taxon>
        <taxon>Preaxostyla</taxon>
        <taxon>Oxymonadida</taxon>
        <taxon>Blattamonas</taxon>
    </lineage>
</organism>
<comment type="caution">
    <text evidence="8">The sequence shown here is derived from an EMBL/GenBank/DDBJ whole genome shotgun (WGS) entry which is preliminary data.</text>
</comment>
<evidence type="ECO:0000256" key="1">
    <source>
        <dbReference type="ARBA" id="ARBA00004123"/>
    </source>
</evidence>
<comment type="subcellular location">
    <subcellularLocation>
        <location evidence="1">Nucleus</location>
    </subcellularLocation>
</comment>
<evidence type="ECO:0000313" key="8">
    <source>
        <dbReference type="EMBL" id="KAK2951981.1"/>
    </source>
</evidence>
<dbReference type="CDD" id="cd20104">
    <property type="entry name" value="MBT_PHF20L1-like"/>
    <property type="match status" value="1"/>
</dbReference>
<keyword evidence="2" id="KW-0156">Chromatin regulator</keyword>
<name>A0ABQ9XHR3_9EUKA</name>
<dbReference type="EMBL" id="JARBJD010000110">
    <property type="protein sequence ID" value="KAK2951981.1"/>
    <property type="molecule type" value="Genomic_DNA"/>
</dbReference>